<dbReference type="AlphaFoldDB" id="A0A565ATY3"/>
<evidence type="ECO:0000256" key="3">
    <source>
        <dbReference type="ARBA" id="ARBA00023125"/>
    </source>
</evidence>
<keyword evidence="7" id="KW-1185">Reference proteome</keyword>
<dbReference type="InterPro" id="IPR015300">
    <property type="entry name" value="DNA-bd_pseudobarrel_sf"/>
</dbReference>
<keyword evidence="2" id="KW-0805">Transcription regulation</keyword>
<keyword evidence="4" id="KW-0804">Transcription</keyword>
<evidence type="ECO:0000256" key="5">
    <source>
        <dbReference type="ARBA" id="ARBA00023242"/>
    </source>
</evidence>
<dbReference type="GO" id="GO:0005634">
    <property type="term" value="C:nucleus"/>
    <property type="evidence" value="ECO:0007669"/>
    <property type="project" value="UniProtKB-SubCell"/>
</dbReference>
<gene>
    <name evidence="6" type="ORF">ANE_LOCUS3301</name>
</gene>
<dbReference type="Proteomes" id="UP000489600">
    <property type="component" value="Unassembled WGS sequence"/>
</dbReference>
<dbReference type="GO" id="GO:0003677">
    <property type="term" value="F:DNA binding"/>
    <property type="evidence" value="ECO:0007669"/>
    <property type="project" value="UniProtKB-KW"/>
</dbReference>
<organism evidence="6 7">
    <name type="scientific">Arabis nemorensis</name>
    <dbReference type="NCBI Taxonomy" id="586526"/>
    <lineage>
        <taxon>Eukaryota</taxon>
        <taxon>Viridiplantae</taxon>
        <taxon>Streptophyta</taxon>
        <taxon>Embryophyta</taxon>
        <taxon>Tracheophyta</taxon>
        <taxon>Spermatophyta</taxon>
        <taxon>Magnoliopsida</taxon>
        <taxon>eudicotyledons</taxon>
        <taxon>Gunneridae</taxon>
        <taxon>Pentapetalae</taxon>
        <taxon>rosids</taxon>
        <taxon>malvids</taxon>
        <taxon>Brassicales</taxon>
        <taxon>Brassicaceae</taxon>
        <taxon>Arabideae</taxon>
        <taxon>Arabis</taxon>
    </lineage>
</organism>
<comment type="subcellular location">
    <subcellularLocation>
        <location evidence="1">Nucleus</location>
    </subcellularLocation>
</comment>
<evidence type="ECO:0000256" key="4">
    <source>
        <dbReference type="ARBA" id="ARBA00023163"/>
    </source>
</evidence>
<keyword evidence="5" id="KW-0539">Nucleus</keyword>
<dbReference type="Gene3D" id="2.40.330.10">
    <property type="entry name" value="DNA-binding pseudobarrel domain"/>
    <property type="match status" value="1"/>
</dbReference>
<dbReference type="OrthoDB" id="757982at2759"/>
<name>A0A565ATY3_9BRAS</name>
<keyword evidence="3" id="KW-0238">DNA-binding</keyword>
<evidence type="ECO:0000256" key="1">
    <source>
        <dbReference type="ARBA" id="ARBA00004123"/>
    </source>
</evidence>
<evidence type="ECO:0000256" key="2">
    <source>
        <dbReference type="ARBA" id="ARBA00023015"/>
    </source>
</evidence>
<accession>A0A565ATY3</accession>
<protein>
    <submittedName>
        <fullName evidence="6">Uncharacterized protein</fullName>
    </submittedName>
</protein>
<comment type="caution">
    <text evidence="6">The sequence shown here is derived from an EMBL/GenBank/DDBJ whole genome shotgun (WGS) entry which is preliminary data.</text>
</comment>
<sequence length="193" mass="21701">MDNFLPFSSSNANSVQEQHSMDLANNHFTTFHTYDHHHNMLPPYANVACPVAINHQPLHSLEGFPQIPVTQTGSDQFGSLVCNPGLRQERGGFLDPHMTKMARINRKNAMIRSRNNSSPNSGSNELLDSRRQVMLNMKKNAEIAAAKKDLYRYSTFDNKKLKVLLVKHLKNSDVGSLGRIVLPKVYGENSLTK</sequence>
<evidence type="ECO:0000313" key="7">
    <source>
        <dbReference type="Proteomes" id="UP000489600"/>
    </source>
</evidence>
<evidence type="ECO:0000313" key="6">
    <source>
        <dbReference type="EMBL" id="VVA92856.1"/>
    </source>
</evidence>
<reference evidence="6" key="1">
    <citation type="submission" date="2019-07" db="EMBL/GenBank/DDBJ databases">
        <authorList>
            <person name="Dittberner H."/>
        </authorList>
    </citation>
    <scope>NUCLEOTIDE SEQUENCE [LARGE SCALE GENOMIC DNA]</scope>
</reference>
<proteinExistence type="predicted"/>
<dbReference type="EMBL" id="CABITT030000001">
    <property type="protein sequence ID" value="VVA92856.1"/>
    <property type="molecule type" value="Genomic_DNA"/>
</dbReference>